<evidence type="ECO:0000313" key="3">
    <source>
        <dbReference type="Proteomes" id="UP000291822"/>
    </source>
</evidence>
<proteinExistence type="predicted"/>
<accession>A0A4R0YGN3</accession>
<feature type="chain" id="PRO_5020664436" evidence="1">
    <location>
        <begin position="23"/>
        <end position="282"/>
    </location>
</feature>
<keyword evidence="3" id="KW-1185">Reference proteome</keyword>
<dbReference type="GO" id="GO:0016787">
    <property type="term" value="F:hydrolase activity"/>
    <property type="evidence" value="ECO:0007669"/>
    <property type="project" value="UniProtKB-KW"/>
</dbReference>
<sequence length="282" mass="29215">MMALPRLAVLLASAVMASGALAATSVPVPRADGATTPLLVYEPASTKDCPPLLLISHGAGGSEQGYRYLAEAMQRDGWLAIVMGHRESGSAPLRADIRAQGLKQGIGALVADAGAYRARFMDIDAARQWAGQRCRAPYTALLGHSMGAVTVMLVAGARNLLGVQGEGGFDAYVALSPEGPGRVFPADAWASIHAPMLLITGTRDGGLDGDYQWRTQAFDGLGPGCRWLGVIDGGSHLNFAGLGVSGKTEQATVALTQAYLDALRAGHCGAPPSLPGVRVRSK</sequence>
<evidence type="ECO:0000256" key="1">
    <source>
        <dbReference type="SAM" id="SignalP"/>
    </source>
</evidence>
<evidence type="ECO:0000313" key="2">
    <source>
        <dbReference type="EMBL" id="TCI07406.1"/>
    </source>
</evidence>
<dbReference type="SUPFAM" id="SSF53474">
    <property type="entry name" value="alpha/beta-Hydrolases"/>
    <property type="match status" value="1"/>
</dbReference>
<protein>
    <submittedName>
        <fullName evidence="2">Alpha/beta hydrolase</fullName>
    </submittedName>
</protein>
<dbReference type="EMBL" id="SJTG01000005">
    <property type="protein sequence ID" value="TCI07406.1"/>
    <property type="molecule type" value="Genomic_DNA"/>
</dbReference>
<keyword evidence="2" id="KW-0378">Hydrolase</keyword>
<name>A0A4R0YGN3_9GAMM</name>
<dbReference type="Gene3D" id="3.40.50.1820">
    <property type="entry name" value="alpha/beta hydrolase"/>
    <property type="match status" value="1"/>
</dbReference>
<dbReference type="InterPro" id="IPR029058">
    <property type="entry name" value="AB_hydrolase_fold"/>
</dbReference>
<keyword evidence="1" id="KW-0732">Signal</keyword>
<dbReference type="AlphaFoldDB" id="A0A4R0YGN3"/>
<dbReference type="RefSeq" id="WP_131412790.1">
    <property type="nucleotide sequence ID" value="NZ_SJTG01000005.1"/>
</dbReference>
<feature type="signal peptide" evidence="1">
    <location>
        <begin position="1"/>
        <end position="22"/>
    </location>
</feature>
<comment type="caution">
    <text evidence="2">The sequence shown here is derived from an EMBL/GenBank/DDBJ whole genome shotgun (WGS) entry which is preliminary data.</text>
</comment>
<organism evidence="2 3">
    <name type="scientific">Dyella soli</name>
    <dbReference type="NCBI Taxonomy" id="522319"/>
    <lineage>
        <taxon>Bacteria</taxon>
        <taxon>Pseudomonadati</taxon>
        <taxon>Pseudomonadota</taxon>
        <taxon>Gammaproteobacteria</taxon>
        <taxon>Lysobacterales</taxon>
        <taxon>Rhodanobacteraceae</taxon>
        <taxon>Dyella</taxon>
    </lineage>
</organism>
<gene>
    <name evidence="2" type="ORF">EZM97_33030</name>
</gene>
<reference evidence="2 3" key="1">
    <citation type="submission" date="2019-02" db="EMBL/GenBank/DDBJ databases">
        <title>Dyella amyloliquefaciens sp. nov., isolated from forest soil.</title>
        <authorList>
            <person name="Gao Z.-H."/>
            <person name="Qiu L.-H."/>
        </authorList>
    </citation>
    <scope>NUCLEOTIDE SEQUENCE [LARGE SCALE GENOMIC DNA]</scope>
    <source>
        <strain evidence="2 3">KACC 12747</strain>
    </source>
</reference>
<dbReference type="Proteomes" id="UP000291822">
    <property type="component" value="Unassembled WGS sequence"/>
</dbReference>